<dbReference type="OrthoDB" id="6620016at2759"/>
<dbReference type="CTD" id="8238141"/>
<dbReference type="InParanoid" id="E0VD24"/>
<proteinExistence type="predicted"/>
<reference evidence="2" key="2">
    <citation type="submission" date="2007-04" db="EMBL/GenBank/DDBJ databases">
        <title>The genome of the human body louse.</title>
        <authorList>
            <consortium name="The Human Body Louse Genome Consortium"/>
            <person name="Kirkness E."/>
            <person name="Walenz B."/>
            <person name="Hass B."/>
            <person name="Bruggner R."/>
            <person name="Strausberg R."/>
        </authorList>
    </citation>
    <scope>NUCLEOTIDE SEQUENCE</scope>
    <source>
        <strain evidence="2">USDA</strain>
    </source>
</reference>
<feature type="region of interest" description="Disordered" evidence="1">
    <location>
        <begin position="281"/>
        <end position="305"/>
    </location>
</feature>
<organism>
    <name type="scientific">Pediculus humanus subsp. corporis</name>
    <name type="common">Body louse</name>
    <dbReference type="NCBI Taxonomy" id="121224"/>
    <lineage>
        <taxon>Eukaryota</taxon>
        <taxon>Metazoa</taxon>
        <taxon>Ecdysozoa</taxon>
        <taxon>Arthropoda</taxon>
        <taxon>Hexapoda</taxon>
        <taxon>Insecta</taxon>
        <taxon>Pterygota</taxon>
        <taxon>Neoptera</taxon>
        <taxon>Paraneoptera</taxon>
        <taxon>Psocodea</taxon>
        <taxon>Troctomorpha</taxon>
        <taxon>Phthiraptera</taxon>
        <taxon>Anoplura</taxon>
        <taxon>Pediculidae</taxon>
        <taxon>Pediculus</taxon>
    </lineage>
</organism>
<feature type="compositionally biased region" description="Basic and acidic residues" evidence="1">
    <location>
        <begin position="96"/>
        <end position="109"/>
    </location>
</feature>
<dbReference type="EnsemblMetazoa" id="PHUM104080-RA">
    <property type="protein sequence ID" value="PHUM104080-PA"/>
    <property type="gene ID" value="PHUM104080"/>
</dbReference>
<dbReference type="RefSeq" id="XP_002424018.1">
    <property type="nucleotide sequence ID" value="XM_002423973.1"/>
</dbReference>
<dbReference type="HOGENOM" id="CLU_913082_0_0_1"/>
<gene>
    <name evidence="3" type="primary">8238141</name>
    <name evidence="2" type="ORF">Phum_PHUM104080</name>
</gene>
<name>E0VD24_PEDHC</name>
<evidence type="ECO:0000313" key="3">
    <source>
        <dbReference type="EnsemblMetazoa" id="PHUM104080-PA"/>
    </source>
</evidence>
<evidence type="ECO:0000313" key="2">
    <source>
        <dbReference type="EMBL" id="EEB11280.1"/>
    </source>
</evidence>
<dbReference type="EMBL" id="AAZO01001238">
    <property type="status" value="NOT_ANNOTATED_CDS"/>
    <property type="molecule type" value="Genomic_DNA"/>
</dbReference>
<accession>E0VD24</accession>
<reference evidence="2" key="1">
    <citation type="submission" date="2007-04" db="EMBL/GenBank/DDBJ databases">
        <title>Annotation of Pediculus humanus corporis strain USDA.</title>
        <authorList>
            <person name="Kirkness E."/>
            <person name="Hannick L."/>
            <person name="Hass B."/>
            <person name="Bruggner R."/>
            <person name="Lawson D."/>
            <person name="Bidwell S."/>
            <person name="Joardar V."/>
            <person name="Caler E."/>
            <person name="Walenz B."/>
            <person name="Inman J."/>
            <person name="Schobel S."/>
            <person name="Galinsky K."/>
            <person name="Amedeo P."/>
            <person name="Strausberg R."/>
        </authorList>
    </citation>
    <scope>NUCLEOTIDE SEQUENCE</scope>
    <source>
        <strain evidence="2">USDA</strain>
    </source>
</reference>
<dbReference type="eggNOG" id="ENOG502S4TZ">
    <property type="taxonomic scope" value="Eukaryota"/>
</dbReference>
<sequence length="305" mass="34954">MSRPNQKTRLPNKSITRPSVSGNITKASGELTNQQSVKCTKDDIKYWKNREQELLAKISDLENLVANNKETIMGKEKPEMDSSTTTTTTTTGVGGKGKENDEKDKGKEKENYKNKIQTIEKEILNKQKELTTETNYKNFKSSEEVANYLKIQNEDLRNALAKMTTILRDKTTMCISQEKKIAALVNQVESLKEVVAITKDLLNIRNMEVQHLSNDITAMETKIDCERQRHNQMLVKMDEAVKLNSDLKKEYENQLKLFQHLRESYEKKMVFLSRDQLNGKNDNNTQIEKGIVNSNSDSQVQSLTL</sequence>
<dbReference type="KEGG" id="phu:Phum_PHUM104080"/>
<feature type="region of interest" description="Disordered" evidence="1">
    <location>
        <begin position="1"/>
        <end position="32"/>
    </location>
</feature>
<protein>
    <submittedName>
        <fullName evidence="2 3">Uncharacterized protein</fullName>
    </submittedName>
</protein>
<dbReference type="AlphaFoldDB" id="E0VD24"/>
<dbReference type="EMBL" id="DS235070">
    <property type="protein sequence ID" value="EEB11280.1"/>
    <property type="molecule type" value="Genomic_DNA"/>
</dbReference>
<dbReference type="GeneID" id="8238141"/>
<evidence type="ECO:0000313" key="4">
    <source>
        <dbReference type="Proteomes" id="UP000009046"/>
    </source>
</evidence>
<reference evidence="3" key="3">
    <citation type="submission" date="2021-02" db="UniProtKB">
        <authorList>
            <consortium name="EnsemblMetazoa"/>
        </authorList>
    </citation>
    <scope>IDENTIFICATION</scope>
    <source>
        <strain evidence="3">USDA</strain>
    </source>
</reference>
<keyword evidence="4" id="KW-1185">Reference proteome</keyword>
<dbReference type="Proteomes" id="UP000009046">
    <property type="component" value="Unassembled WGS sequence"/>
</dbReference>
<dbReference type="VEuPathDB" id="VectorBase:PHUM104080"/>
<feature type="region of interest" description="Disordered" evidence="1">
    <location>
        <begin position="76"/>
        <end position="109"/>
    </location>
</feature>
<evidence type="ECO:0000256" key="1">
    <source>
        <dbReference type="SAM" id="MobiDB-lite"/>
    </source>
</evidence>
<dbReference type="STRING" id="121224.E0VD24"/>